<feature type="non-terminal residue" evidence="4">
    <location>
        <position position="442"/>
    </location>
</feature>
<dbReference type="OrthoDB" id="6435927at2759"/>
<feature type="compositionally biased region" description="Low complexity" evidence="2">
    <location>
        <begin position="391"/>
        <end position="404"/>
    </location>
</feature>
<feature type="compositionally biased region" description="Polar residues" evidence="2">
    <location>
        <begin position="322"/>
        <end position="337"/>
    </location>
</feature>
<feature type="region of interest" description="Disordered" evidence="2">
    <location>
        <begin position="294"/>
        <end position="442"/>
    </location>
</feature>
<proteinExistence type="predicted"/>
<keyword evidence="5" id="KW-1185">Reference proteome</keyword>
<dbReference type="GO" id="GO:0008270">
    <property type="term" value="F:zinc ion binding"/>
    <property type="evidence" value="ECO:0007669"/>
    <property type="project" value="UniProtKB-KW"/>
</dbReference>
<keyword evidence="1" id="KW-0863">Zinc-finger</keyword>
<dbReference type="EMBL" id="BGPR01227659">
    <property type="protein sequence ID" value="GBL62809.1"/>
    <property type="molecule type" value="Genomic_DNA"/>
</dbReference>
<feature type="compositionally biased region" description="Basic residues" evidence="2">
    <location>
        <begin position="342"/>
        <end position="351"/>
    </location>
</feature>
<evidence type="ECO:0000313" key="5">
    <source>
        <dbReference type="Proteomes" id="UP000499080"/>
    </source>
</evidence>
<dbReference type="SMART" id="SM00343">
    <property type="entry name" value="ZnF_C2HC"/>
    <property type="match status" value="2"/>
</dbReference>
<feature type="compositionally biased region" description="Polar residues" evidence="2">
    <location>
        <begin position="405"/>
        <end position="434"/>
    </location>
</feature>
<name>A0A4Y1ZQD6_ARAVE</name>
<reference evidence="4 5" key="1">
    <citation type="journal article" date="2019" name="Sci. Rep.">
        <title>Orb-weaving spider Araneus ventricosus genome elucidates the spidroin gene catalogue.</title>
        <authorList>
            <person name="Kono N."/>
            <person name="Nakamura H."/>
            <person name="Ohtoshi R."/>
            <person name="Moran D.A.P."/>
            <person name="Shinohara A."/>
            <person name="Yoshida Y."/>
            <person name="Fujiwara M."/>
            <person name="Mori M."/>
            <person name="Tomita M."/>
            <person name="Arakawa K."/>
        </authorList>
    </citation>
    <scope>NUCLEOTIDE SEQUENCE [LARGE SCALE GENOMIC DNA]</scope>
</reference>
<keyword evidence="1" id="KW-0862">Zinc</keyword>
<dbReference type="GO" id="GO:0003676">
    <property type="term" value="F:nucleic acid binding"/>
    <property type="evidence" value="ECO:0007669"/>
    <property type="project" value="InterPro"/>
</dbReference>
<feature type="domain" description="CCHC-type" evidence="3">
    <location>
        <begin position="176"/>
        <end position="191"/>
    </location>
</feature>
<keyword evidence="1" id="KW-0479">Metal-binding</keyword>
<dbReference type="PROSITE" id="PS50158">
    <property type="entry name" value="ZF_CCHC"/>
    <property type="match status" value="1"/>
</dbReference>
<protein>
    <recommendedName>
        <fullName evidence="3">CCHC-type domain-containing protein</fullName>
    </recommendedName>
</protein>
<dbReference type="AlphaFoldDB" id="A0A4Y1ZQD6"/>
<evidence type="ECO:0000256" key="2">
    <source>
        <dbReference type="SAM" id="MobiDB-lite"/>
    </source>
</evidence>
<dbReference type="InterPro" id="IPR036875">
    <property type="entry name" value="Znf_CCHC_sf"/>
</dbReference>
<accession>A0A4Y1ZQD6</accession>
<feature type="compositionally biased region" description="Low complexity" evidence="2">
    <location>
        <begin position="352"/>
        <end position="367"/>
    </location>
</feature>
<evidence type="ECO:0000256" key="1">
    <source>
        <dbReference type="PROSITE-ProRule" id="PRU00047"/>
    </source>
</evidence>
<organism evidence="4 5">
    <name type="scientific">Araneus ventricosus</name>
    <name type="common">Orbweaver spider</name>
    <name type="synonym">Epeira ventricosa</name>
    <dbReference type="NCBI Taxonomy" id="182803"/>
    <lineage>
        <taxon>Eukaryota</taxon>
        <taxon>Metazoa</taxon>
        <taxon>Ecdysozoa</taxon>
        <taxon>Arthropoda</taxon>
        <taxon>Chelicerata</taxon>
        <taxon>Arachnida</taxon>
        <taxon>Araneae</taxon>
        <taxon>Araneomorphae</taxon>
        <taxon>Entelegynae</taxon>
        <taxon>Araneoidea</taxon>
        <taxon>Araneidae</taxon>
        <taxon>Araneus</taxon>
    </lineage>
</organism>
<dbReference type="Proteomes" id="UP000499080">
    <property type="component" value="Unassembled WGS sequence"/>
</dbReference>
<dbReference type="InterPro" id="IPR001878">
    <property type="entry name" value="Znf_CCHC"/>
</dbReference>
<feature type="compositionally biased region" description="Polar residues" evidence="2">
    <location>
        <begin position="294"/>
        <end position="314"/>
    </location>
</feature>
<evidence type="ECO:0000313" key="4">
    <source>
        <dbReference type="EMBL" id="GBL62809.1"/>
    </source>
</evidence>
<dbReference type="SUPFAM" id="SSF57756">
    <property type="entry name" value="Retrovirus zinc finger-like domains"/>
    <property type="match status" value="1"/>
</dbReference>
<evidence type="ECO:0000259" key="3">
    <source>
        <dbReference type="PROSITE" id="PS50158"/>
    </source>
</evidence>
<sequence length="442" mass="48802">MGPLKKPPFSGQPYNQIFGAFFIVKRVTDKNENFSNVSPFLVEKAITGSVGTVKSTKLIRSGDLLVEVASSKQAQQMLKLNALSTIPVSVKPHETLNTCKGVITCGRLLNLPNEEIAEELRGQGIKDVRRINIRRDGDLIPTKHFILTFHTPRLPEYIKAGYVRCSVRPYIPNPLRCFKCQRFGHSKTNCRGTLTCARCAVAGHESTGCTAVEKCVNCQGEHTSFSRSCPKWKLEKEVVATKFKNNISFPEARRLVKEQTPPVGGSYASVMQRNHPVYQTTHCPHCHHVVTMSNFPSTSKSPESVPIASSSVTQNKEKSPAPISQTCEDLPASQASSEFKLVKKKKPKKPSKTQSANNNQDTTDTATRFWKTSPFKAYSSAQHKRDKNKTNKNNNENSNAETANLCSDSSRGNSSDTESALSVTSAPEVSNIQKNRAKSKSE</sequence>
<gene>
    <name evidence="4" type="ORF">AVEN_166302_1</name>
</gene>
<comment type="caution">
    <text evidence="4">The sequence shown here is derived from an EMBL/GenBank/DDBJ whole genome shotgun (WGS) entry which is preliminary data.</text>
</comment>